<dbReference type="InterPro" id="IPR001048">
    <property type="entry name" value="Asp/Glu/Uridylate_kinase"/>
</dbReference>
<dbReference type="HAMAP" id="MF_01220_B">
    <property type="entry name" value="PyrH_B"/>
    <property type="match status" value="1"/>
</dbReference>
<evidence type="ECO:0000256" key="12">
    <source>
        <dbReference type="HAMAP-Rule" id="MF_01220"/>
    </source>
</evidence>
<evidence type="ECO:0000256" key="2">
    <source>
        <dbReference type="ARBA" id="ARBA00004791"/>
    </source>
</evidence>
<evidence type="ECO:0000256" key="9">
    <source>
        <dbReference type="ARBA" id="ARBA00022840"/>
    </source>
</evidence>
<evidence type="ECO:0000256" key="7">
    <source>
        <dbReference type="ARBA" id="ARBA00022741"/>
    </source>
</evidence>
<name>A0A4R4EFF6_9BACL</name>
<feature type="binding site" evidence="12">
    <location>
        <position position="171"/>
    </location>
    <ligand>
        <name>ATP</name>
        <dbReference type="ChEBI" id="CHEBI:30616"/>
    </ligand>
</feature>
<dbReference type="GO" id="GO:0005524">
    <property type="term" value="F:ATP binding"/>
    <property type="evidence" value="ECO:0007669"/>
    <property type="project" value="UniProtKB-KW"/>
</dbReference>
<comment type="function">
    <text evidence="12">Catalyzes the reversible phosphorylation of UMP to UDP.</text>
</comment>
<dbReference type="NCBIfam" id="TIGR02075">
    <property type="entry name" value="pyrH_bact"/>
    <property type="match status" value="1"/>
</dbReference>
<proteinExistence type="inferred from homology"/>
<evidence type="ECO:0000256" key="5">
    <source>
        <dbReference type="ARBA" id="ARBA00022533"/>
    </source>
</evidence>
<evidence type="ECO:0000256" key="1">
    <source>
        <dbReference type="ARBA" id="ARBA00004496"/>
    </source>
</evidence>
<dbReference type="InterPro" id="IPR011817">
    <property type="entry name" value="Uridylate_kinase"/>
</dbReference>
<dbReference type="EMBL" id="SKFG01000006">
    <property type="protein sequence ID" value="TCZ78297.1"/>
    <property type="molecule type" value="Genomic_DNA"/>
</dbReference>
<feature type="binding site" evidence="12">
    <location>
        <position position="168"/>
    </location>
    <ligand>
        <name>ATP</name>
        <dbReference type="ChEBI" id="CHEBI:30616"/>
    </ligand>
</feature>
<dbReference type="GO" id="GO:0006225">
    <property type="term" value="P:UDP biosynthetic process"/>
    <property type="evidence" value="ECO:0007669"/>
    <property type="project" value="TreeGrafter"/>
</dbReference>
<dbReference type="Proteomes" id="UP000295418">
    <property type="component" value="Unassembled WGS sequence"/>
</dbReference>
<keyword evidence="4 12" id="KW-0963">Cytoplasm</keyword>
<comment type="caution">
    <text evidence="14">The sequence shown here is derived from an EMBL/GenBank/DDBJ whole genome shotgun (WGS) entry which is preliminary data.</text>
</comment>
<dbReference type="FunFam" id="3.40.1160.10:FF:000001">
    <property type="entry name" value="Uridylate kinase"/>
    <property type="match status" value="1"/>
</dbReference>
<dbReference type="GO" id="GO:0044210">
    <property type="term" value="P:'de novo' CTP biosynthetic process"/>
    <property type="evidence" value="ECO:0007669"/>
    <property type="project" value="UniProtKB-UniRule"/>
</dbReference>
<comment type="pathway">
    <text evidence="2 12">Pyrimidine metabolism; CTP biosynthesis via de novo pathway; UDP from UMP (UMPK route): step 1/1.</text>
</comment>
<dbReference type="EC" id="2.7.4.22" evidence="12"/>
<accession>A0A4R4EFF6</accession>
<evidence type="ECO:0000313" key="15">
    <source>
        <dbReference type="Proteomes" id="UP000295418"/>
    </source>
</evidence>
<evidence type="ECO:0000256" key="3">
    <source>
        <dbReference type="ARBA" id="ARBA00007614"/>
    </source>
</evidence>
<evidence type="ECO:0000256" key="11">
    <source>
        <dbReference type="ARBA" id="ARBA00047767"/>
    </source>
</evidence>
<dbReference type="PANTHER" id="PTHR42833">
    <property type="entry name" value="URIDYLATE KINASE"/>
    <property type="match status" value="1"/>
</dbReference>
<dbReference type="OrthoDB" id="9807458at2"/>
<feature type="domain" description="Aspartate/glutamate/uridylate kinase" evidence="13">
    <location>
        <begin position="6"/>
        <end position="216"/>
    </location>
</feature>
<dbReference type="RefSeq" id="WP_132417735.1">
    <property type="nucleotide sequence ID" value="NZ_SKFG01000006.1"/>
</dbReference>
<comment type="subcellular location">
    <subcellularLocation>
        <location evidence="1 12">Cytoplasm</location>
    </subcellularLocation>
</comment>
<reference evidence="14 15" key="1">
    <citation type="submission" date="2019-03" db="EMBL/GenBank/DDBJ databases">
        <authorList>
            <person name="Kim M.K.M."/>
        </authorList>
    </citation>
    <scope>NUCLEOTIDE SEQUENCE [LARGE SCALE GENOMIC DNA]</scope>
    <source>
        <strain evidence="14 15">18JY21-1</strain>
    </source>
</reference>
<dbReference type="PANTHER" id="PTHR42833:SF4">
    <property type="entry name" value="URIDYLATE KINASE PUMPKIN, CHLOROPLASTIC"/>
    <property type="match status" value="1"/>
</dbReference>
<evidence type="ECO:0000256" key="4">
    <source>
        <dbReference type="ARBA" id="ARBA00022490"/>
    </source>
</evidence>
<dbReference type="InterPro" id="IPR015963">
    <property type="entry name" value="Uridylate_kinase_bac"/>
</dbReference>
<dbReference type="CDD" id="cd04254">
    <property type="entry name" value="AAK_UMPK-PyrH-Ec"/>
    <property type="match status" value="1"/>
</dbReference>
<dbReference type="GO" id="GO:0005737">
    <property type="term" value="C:cytoplasm"/>
    <property type="evidence" value="ECO:0007669"/>
    <property type="project" value="UniProtKB-SubCell"/>
</dbReference>
<dbReference type="Pfam" id="PF00696">
    <property type="entry name" value="AA_kinase"/>
    <property type="match status" value="1"/>
</dbReference>
<protein>
    <recommendedName>
        <fullName evidence="12">Uridylate kinase</fullName>
        <shortName evidence="12">UK</shortName>
        <ecNumber evidence="12">2.7.4.22</ecNumber>
    </recommendedName>
    <alternativeName>
        <fullName evidence="12">Uridine monophosphate kinase</fullName>
        <shortName evidence="12">UMP kinase</shortName>
        <shortName evidence="12">UMPK</shortName>
    </alternativeName>
</protein>
<feature type="binding site" evidence="12">
    <location>
        <begin position="134"/>
        <end position="141"/>
    </location>
    <ligand>
        <name>UMP</name>
        <dbReference type="ChEBI" id="CHEBI:57865"/>
    </ligand>
</feature>
<feature type="binding site" evidence="12">
    <location>
        <position position="57"/>
    </location>
    <ligand>
        <name>ATP</name>
        <dbReference type="ChEBI" id="CHEBI:30616"/>
    </ligand>
</feature>
<evidence type="ECO:0000256" key="10">
    <source>
        <dbReference type="ARBA" id="ARBA00022975"/>
    </source>
</evidence>
<evidence type="ECO:0000256" key="8">
    <source>
        <dbReference type="ARBA" id="ARBA00022777"/>
    </source>
</evidence>
<comment type="caution">
    <text evidence="12">Lacks conserved residue(s) required for the propagation of feature annotation.</text>
</comment>
<comment type="subunit">
    <text evidence="12">Homohexamer.</text>
</comment>
<keyword evidence="8 12" id="KW-0418">Kinase</keyword>
<dbReference type="PIRSF" id="PIRSF005650">
    <property type="entry name" value="Uridylate_kin"/>
    <property type="match status" value="1"/>
</dbReference>
<evidence type="ECO:0000313" key="14">
    <source>
        <dbReference type="EMBL" id="TCZ78297.1"/>
    </source>
</evidence>
<comment type="catalytic activity">
    <reaction evidence="11 12">
        <text>UMP + ATP = UDP + ADP</text>
        <dbReference type="Rhea" id="RHEA:24400"/>
        <dbReference type="ChEBI" id="CHEBI:30616"/>
        <dbReference type="ChEBI" id="CHEBI:57865"/>
        <dbReference type="ChEBI" id="CHEBI:58223"/>
        <dbReference type="ChEBI" id="CHEBI:456216"/>
        <dbReference type="EC" id="2.7.4.22"/>
    </reaction>
</comment>
<evidence type="ECO:0000256" key="6">
    <source>
        <dbReference type="ARBA" id="ARBA00022679"/>
    </source>
</evidence>
<keyword evidence="15" id="KW-1185">Reference proteome</keyword>
<feature type="binding site" evidence="12">
    <location>
        <position position="52"/>
    </location>
    <ligand>
        <name>UMP</name>
        <dbReference type="ChEBI" id="CHEBI:57865"/>
    </ligand>
</feature>
<feature type="binding site" evidence="12">
    <location>
        <position position="53"/>
    </location>
    <ligand>
        <name>ATP</name>
        <dbReference type="ChEBI" id="CHEBI:30616"/>
    </ligand>
</feature>
<keyword evidence="5" id="KW-0021">Allosteric enzyme</keyword>
<dbReference type="AlphaFoldDB" id="A0A4R4EFF6"/>
<keyword evidence="10 12" id="KW-0665">Pyrimidine biosynthesis</keyword>
<organism evidence="14 15">
    <name type="scientific">Paenibacillus albiflavus</name>
    <dbReference type="NCBI Taxonomy" id="2545760"/>
    <lineage>
        <taxon>Bacteria</taxon>
        <taxon>Bacillati</taxon>
        <taxon>Bacillota</taxon>
        <taxon>Bacilli</taxon>
        <taxon>Bacillales</taxon>
        <taxon>Paenibacillaceae</taxon>
        <taxon>Paenibacillus</taxon>
    </lineage>
</organism>
<keyword evidence="7 12" id="KW-0547">Nucleotide-binding</keyword>
<feature type="binding site" evidence="12">
    <location>
        <position position="72"/>
    </location>
    <ligand>
        <name>UMP</name>
        <dbReference type="ChEBI" id="CHEBI:57865"/>
    </ligand>
</feature>
<comment type="similarity">
    <text evidence="3 12">Belongs to the UMP kinase family.</text>
</comment>
<feature type="binding site" evidence="12">
    <location>
        <position position="162"/>
    </location>
    <ligand>
        <name>ATP</name>
        <dbReference type="ChEBI" id="CHEBI:30616"/>
    </ligand>
</feature>
<dbReference type="UniPathway" id="UPA00159">
    <property type="reaction ID" value="UER00275"/>
</dbReference>
<sequence length="247" mass="27162">MSRYRRVLIKLSGGAVAGDNDFGFDPDRLEHIANEVLSVVNMGVQVALVIGGGNIFRGNMGENWGIARAEADNIGTLATVINSLMLRGALNSKTDTQVRVMTAIPVSSVAEPYIRLKAMNHLDKGYIVIFAGGNGQPFVTTDYPSVQRAIEVECDSILVAKQGTDGVYDGDPKYHKHARKFDTLHYNDVLQHDLRVMDQSAFILARDYQIPIHVFNFNEPGSMQKIVSGSNIGTFISENSELRYSNP</sequence>
<evidence type="ECO:0000259" key="13">
    <source>
        <dbReference type="Pfam" id="PF00696"/>
    </source>
</evidence>
<gene>
    <name evidence="12 14" type="primary">pyrH</name>
    <name evidence="14" type="ORF">E0485_09285</name>
</gene>
<keyword evidence="9 12" id="KW-0067">ATP-binding</keyword>
<dbReference type="Gene3D" id="3.40.1160.10">
    <property type="entry name" value="Acetylglutamate kinase-like"/>
    <property type="match status" value="1"/>
</dbReference>
<dbReference type="InterPro" id="IPR036393">
    <property type="entry name" value="AceGlu_kinase-like_sf"/>
</dbReference>
<keyword evidence="6 12" id="KW-0808">Transferase</keyword>
<comment type="activity regulation">
    <text evidence="12">Inhibited by UTP.</text>
</comment>
<dbReference type="SUPFAM" id="SSF53633">
    <property type="entry name" value="Carbamate kinase-like"/>
    <property type="match status" value="1"/>
</dbReference>
<dbReference type="GO" id="GO:0033862">
    <property type="term" value="F:UMP kinase activity"/>
    <property type="evidence" value="ECO:0007669"/>
    <property type="project" value="UniProtKB-EC"/>
</dbReference>
<feature type="binding site" evidence="12">
    <location>
        <begin position="10"/>
        <end position="13"/>
    </location>
    <ligand>
        <name>ATP</name>
        <dbReference type="ChEBI" id="CHEBI:30616"/>
    </ligand>
</feature>